<dbReference type="GeneID" id="19017808"/>
<dbReference type="InterPro" id="IPR007860">
    <property type="entry name" value="DNA_mmatch_repair_MutS_con_dom"/>
</dbReference>
<dbReference type="Pfam" id="PF05192">
    <property type="entry name" value="MutS_III"/>
    <property type="match status" value="1"/>
</dbReference>
<dbReference type="SUPFAM" id="SSF52540">
    <property type="entry name" value="P-loop containing nucleoside triphosphate hydrolases"/>
    <property type="match status" value="1"/>
</dbReference>
<reference evidence="13 14" key="1">
    <citation type="submission" date="2011-10" db="EMBL/GenBank/DDBJ databases">
        <authorList>
            <person name="Genoscope - CEA"/>
        </authorList>
    </citation>
    <scope>NUCLEOTIDE SEQUENCE [LARGE SCALE GENOMIC DNA]</scope>
    <source>
        <strain evidence="13 14">RCC 1105</strain>
    </source>
</reference>
<evidence type="ECO:0000256" key="5">
    <source>
        <dbReference type="ARBA" id="ARBA00022763"/>
    </source>
</evidence>
<dbReference type="InterPro" id="IPR007696">
    <property type="entry name" value="DNA_mismatch_repair_MutS_core"/>
</dbReference>
<protein>
    <recommendedName>
        <fullName evidence="10">DNA mismatch repair protein MSH2</fullName>
    </recommendedName>
    <alternativeName>
        <fullName evidence="3">DNA mismatch repair protein Msh2</fullName>
    </alternativeName>
</protein>
<dbReference type="FunFam" id="3.40.50.300:FF:000925">
    <property type="entry name" value="DNA mismatch repair protein MSH2"/>
    <property type="match status" value="1"/>
</dbReference>
<evidence type="ECO:0000313" key="13">
    <source>
        <dbReference type="EMBL" id="CCO14103.1"/>
    </source>
</evidence>
<dbReference type="InterPro" id="IPR045076">
    <property type="entry name" value="MutS"/>
</dbReference>
<dbReference type="Gene3D" id="3.30.420.110">
    <property type="entry name" value="MutS, connector domain"/>
    <property type="match status" value="1"/>
</dbReference>
<dbReference type="GO" id="GO:0006312">
    <property type="term" value="P:mitotic recombination"/>
    <property type="evidence" value="ECO:0007669"/>
    <property type="project" value="TreeGrafter"/>
</dbReference>
<keyword evidence="14" id="KW-1185">Reference proteome</keyword>
<evidence type="ECO:0000256" key="11">
    <source>
        <dbReference type="SAM" id="MobiDB-lite"/>
    </source>
</evidence>
<dbReference type="InterPro" id="IPR027417">
    <property type="entry name" value="P-loop_NTPase"/>
</dbReference>
<dbReference type="KEGG" id="bpg:Bathy01g00720"/>
<keyword evidence="4" id="KW-0547">Nucleotide-binding</keyword>
<dbReference type="Pfam" id="PF05188">
    <property type="entry name" value="MutS_II"/>
    <property type="match status" value="1"/>
</dbReference>
<dbReference type="InterPro" id="IPR000432">
    <property type="entry name" value="DNA_mismatch_repair_MutS_C"/>
</dbReference>
<keyword evidence="6" id="KW-0067">ATP-binding</keyword>
<dbReference type="PROSITE" id="PS00486">
    <property type="entry name" value="DNA_MISMATCH_REPAIR_2"/>
    <property type="match status" value="1"/>
</dbReference>
<dbReference type="SUPFAM" id="SSF48334">
    <property type="entry name" value="DNA repair protein MutS, domain III"/>
    <property type="match status" value="1"/>
</dbReference>
<comment type="similarity">
    <text evidence="2">Belongs to the DNA mismatch repair MutS family.</text>
</comment>
<dbReference type="EMBL" id="FO082278">
    <property type="protein sequence ID" value="CCO14103.1"/>
    <property type="molecule type" value="Genomic_DNA"/>
</dbReference>
<dbReference type="Gene3D" id="1.10.1420.10">
    <property type="match status" value="2"/>
</dbReference>
<dbReference type="eggNOG" id="KOG0219">
    <property type="taxonomic scope" value="Eukaryota"/>
</dbReference>
<evidence type="ECO:0000313" key="14">
    <source>
        <dbReference type="Proteomes" id="UP000198341"/>
    </source>
</evidence>
<feature type="domain" description="DNA mismatch repair proteins mutS family" evidence="12">
    <location>
        <begin position="808"/>
        <end position="824"/>
    </location>
</feature>
<dbReference type="InterPro" id="IPR011184">
    <property type="entry name" value="DNA_mismatch_repair_Msh2"/>
</dbReference>
<evidence type="ECO:0000256" key="9">
    <source>
        <dbReference type="ARBA" id="ARBA00023242"/>
    </source>
</evidence>
<name>K8EXX2_9CHLO</name>
<evidence type="ECO:0000259" key="12">
    <source>
        <dbReference type="PROSITE" id="PS00486"/>
    </source>
</evidence>
<accession>K8EXX2</accession>
<dbReference type="SMART" id="SM00534">
    <property type="entry name" value="MUTSac"/>
    <property type="match status" value="1"/>
</dbReference>
<keyword evidence="5" id="KW-0227">DNA damage</keyword>
<keyword evidence="9" id="KW-0539">Nucleus</keyword>
<dbReference type="InterPro" id="IPR007861">
    <property type="entry name" value="DNA_mismatch_repair_MutS_clamp"/>
</dbReference>
<dbReference type="SUPFAM" id="SSF53150">
    <property type="entry name" value="DNA repair protein MutS, domain II"/>
    <property type="match status" value="1"/>
</dbReference>
<keyword evidence="7" id="KW-0238">DNA-binding</keyword>
<evidence type="ECO:0000256" key="6">
    <source>
        <dbReference type="ARBA" id="ARBA00022840"/>
    </source>
</evidence>
<dbReference type="PANTHER" id="PTHR11361">
    <property type="entry name" value="DNA MISMATCH REPAIR PROTEIN MUTS FAMILY MEMBER"/>
    <property type="match status" value="1"/>
</dbReference>
<dbReference type="InterPro" id="IPR016151">
    <property type="entry name" value="DNA_mismatch_repair_MutS_N"/>
</dbReference>
<dbReference type="GO" id="GO:0030983">
    <property type="term" value="F:mismatched DNA binding"/>
    <property type="evidence" value="ECO:0007669"/>
    <property type="project" value="InterPro"/>
</dbReference>
<organism evidence="13 14">
    <name type="scientific">Bathycoccus prasinos</name>
    <dbReference type="NCBI Taxonomy" id="41875"/>
    <lineage>
        <taxon>Eukaryota</taxon>
        <taxon>Viridiplantae</taxon>
        <taxon>Chlorophyta</taxon>
        <taxon>Mamiellophyceae</taxon>
        <taxon>Mamiellales</taxon>
        <taxon>Bathycoccaceae</taxon>
        <taxon>Bathycoccus</taxon>
    </lineage>
</organism>
<evidence type="ECO:0000256" key="10">
    <source>
        <dbReference type="ARBA" id="ARBA00073545"/>
    </source>
</evidence>
<dbReference type="Pfam" id="PF05190">
    <property type="entry name" value="MutS_IV"/>
    <property type="match status" value="1"/>
</dbReference>
<dbReference type="GO" id="GO:0140664">
    <property type="term" value="F:ATP-dependent DNA damage sensor activity"/>
    <property type="evidence" value="ECO:0007669"/>
    <property type="project" value="InterPro"/>
</dbReference>
<evidence type="ECO:0000256" key="1">
    <source>
        <dbReference type="ARBA" id="ARBA00004123"/>
    </source>
</evidence>
<evidence type="ECO:0000256" key="7">
    <source>
        <dbReference type="ARBA" id="ARBA00023125"/>
    </source>
</evidence>
<dbReference type="Gene3D" id="3.40.1170.10">
    <property type="entry name" value="DNA repair protein MutS, domain I"/>
    <property type="match status" value="1"/>
</dbReference>
<dbReference type="OrthoDB" id="295033at2759"/>
<dbReference type="GO" id="GO:0032301">
    <property type="term" value="C:MutSalpha complex"/>
    <property type="evidence" value="ECO:0007669"/>
    <property type="project" value="TreeGrafter"/>
</dbReference>
<dbReference type="GO" id="GO:0006298">
    <property type="term" value="P:mismatch repair"/>
    <property type="evidence" value="ECO:0007669"/>
    <property type="project" value="InterPro"/>
</dbReference>
<feature type="region of interest" description="Disordered" evidence="11">
    <location>
        <begin position="915"/>
        <end position="944"/>
    </location>
</feature>
<dbReference type="GO" id="GO:0005524">
    <property type="term" value="F:ATP binding"/>
    <property type="evidence" value="ECO:0007669"/>
    <property type="project" value="UniProtKB-KW"/>
</dbReference>
<dbReference type="InterPro" id="IPR036187">
    <property type="entry name" value="DNA_mismatch_repair_MutS_sf"/>
</dbReference>
<evidence type="ECO:0000256" key="4">
    <source>
        <dbReference type="ARBA" id="ARBA00022741"/>
    </source>
</evidence>
<keyword evidence="8" id="KW-0234">DNA repair</keyword>
<dbReference type="RefSeq" id="XP_007515224.1">
    <property type="nucleotide sequence ID" value="XM_007515162.1"/>
</dbReference>
<dbReference type="PIRSF" id="PIRSF005813">
    <property type="entry name" value="MSH2"/>
    <property type="match status" value="1"/>
</dbReference>
<dbReference type="PANTHER" id="PTHR11361:SF35">
    <property type="entry name" value="DNA MISMATCH REPAIR PROTEIN MSH2"/>
    <property type="match status" value="1"/>
</dbReference>
<dbReference type="InterPro" id="IPR036678">
    <property type="entry name" value="MutS_con_dom_sf"/>
</dbReference>
<dbReference type="Gene3D" id="3.40.50.300">
    <property type="entry name" value="P-loop containing nucleotide triphosphate hydrolases"/>
    <property type="match status" value="1"/>
</dbReference>
<dbReference type="STRING" id="41875.K8EXX2"/>
<comment type="subcellular location">
    <subcellularLocation>
        <location evidence="1">Nucleus</location>
    </subcellularLocation>
</comment>
<dbReference type="SMART" id="SM00533">
    <property type="entry name" value="MUTSd"/>
    <property type="match status" value="1"/>
</dbReference>
<sequence length="1006" mass="112518">MGTTSFAPREQDAILPDASGFVRFYETTFTNVFSKKNDDDDKKESEEEEKQHHSLRFFNRSKHEGWSVCADDAFYVARRFYKTTTVVKYLKDAGGNSQFILPSVNINQNLFETICRDVLLHTRERTVEVYESEPNSRGDFKLTKRGSPGNVLDFEDILFDGSKENDLNNNNNKNNANADTDSLPIVCAVKCVLKQEQRRIGLAFFEYSTRTLRALEFSDEERLGQLESILAQINAREVIVPNEIDKASGGAMTADAKRIADVIDRCDAMRTAKANSEYFRTDDVEDDLKRLLKSGDNVQAHRNVLDLPLAVQCLHAVMKFADIGNDAQNHGRCELELFDSGAHVRLDAAALKALNVLPSSGGGGDRSFGETAGKGSGGGFSLYNLLNRCTSPMGKRVLYRWLKQPLVSVEKISERHDVVETFSEESALRDSLRNAHLKSLPDVERLARKLEKKKTTLMDLCKLYQASSAIPHAIDCLERIPFSDETRKALFISKYISPLKECVEEEKLGKFEALIEHAVDLNKIPDEYVISAEFDDTLALLEQQKISTEEEINVVWQEAAEDLTMERDKQLKLEKNNQHGYFFRLTKKDETAARSKLSKSAQFQILEAKKDGSKFTNKKLRALSQKRLEIDRTYEAKQKHLVQRVLDVAVSFVDIFLKASSVMAELDVLCAFAEVAQNAPTPYVRPQMTNADEKELVLLDSRHPLVEVQESCGEFVQNSCKMIKGESWFQIITGPNMGGKSTFIRQVGVNVLLAQVGSFVPCSKAIIPVRDAIFCRIGAGDFQLRGVSTFMAEMLESASILRSATEKSLVIIDELGRGTSTYDGFGLAWGIAEHLANEVKAPCLFATHFHELTELKGETGVKNFHVSAKIDVASKKIAMLYALEEGACDQSFGIHCAEFSGFPAEALEDARKCAEELENGGNSAGNDDKENTTNSNKSDGIDDADATYGRKRAMQFLNDFKNIPLPQLAPQDVIERVKKLKTELERDASKSKWLQNVFEEINKSAA</sequence>
<dbReference type="AlphaFoldDB" id="K8EXX2"/>
<dbReference type="Pfam" id="PF00488">
    <property type="entry name" value="MutS_V"/>
    <property type="match status" value="1"/>
</dbReference>
<evidence type="ECO:0000256" key="2">
    <source>
        <dbReference type="ARBA" id="ARBA00006271"/>
    </source>
</evidence>
<evidence type="ECO:0000256" key="8">
    <source>
        <dbReference type="ARBA" id="ARBA00023204"/>
    </source>
</evidence>
<dbReference type="Proteomes" id="UP000198341">
    <property type="component" value="Chromosome 1"/>
</dbReference>
<proteinExistence type="inferred from homology"/>
<gene>
    <name evidence="13" type="ORF">Bathy01g00720</name>
</gene>
<evidence type="ECO:0000256" key="3">
    <source>
        <dbReference type="ARBA" id="ARBA00019549"/>
    </source>
</evidence>